<name>A0A4Z2G3J3_9TELE</name>
<protein>
    <submittedName>
        <fullName evidence="1">Uncharacterized protein</fullName>
    </submittedName>
</protein>
<evidence type="ECO:0000313" key="1">
    <source>
        <dbReference type="EMBL" id="TNN47730.1"/>
    </source>
</evidence>
<evidence type="ECO:0000313" key="2">
    <source>
        <dbReference type="Proteomes" id="UP000314294"/>
    </source>
</evidence>
<reference evidence="1 2" key="1">
    <citation type="submission" date="2019-03" db="EMBL/GenBank/DDBJ databases">
        <title>First draft genome of Liparis tanakae, snailfish: a comprehensive survey of snailfish specific genes.</title>
        <authorList>
            <person name="Kim W."/>
            <person name="Song I."/>
            <person name="Jeong J.-H."/>
            <person name="Kim D."/>
            <person name="Kim S."/>
            <person name="Ryu S."/>
            <person name="Song J.Y."/>
            <person name="Lee S.K."/>
        </authorList>
    </citation>
    <scope>NUCLEOTIDE SEQUENCE [LARGE SCALE GENOMIC DNA]</scope>
    <source>
        <tissue evidence="1">Muscle</tissue>
    </source>
</reference>
<gene>
    <name evidence="1" type="ORF">EYF80_042049</name>
</gene>
<accession>A0A4Z2G3J3</accession>
<comment type="caution">
    <text evidence="1">The sequence shown here is derived from an EMBL/GenBank/DDBJ whole genome shotgun (WGS) entry which is preliminary data.</text>
</comment>
<keyword evidence="2" id="KW-1185">Reference proteome</keyword>
<proteinExistence type="predicted"/>
<organism evidence="1 2">
    <name type="scientific">Liparis tanakae</name>
    <name type="common">Tanaka's snailfish</name>
    <dbReference type="NCBI Taxonomy" id="230148"/>
    <lineage>
        <taxon>Eukaryota</taxon>
        <taxon>Metazoa</taxon>
        <taxon>Chordata</taxon>
        <taxon>Craniata</taxon>
        <taxon>Vertebrata</taxon>
        <taxon>Euteleostomi</taxon>
        <taxon>Actinopterygii</taxon>
        <taxon>Neopterygii</taxon>
        <taxon>Teleostei</taxon>
        <taxon>Neoteleostei</taxon>
        <taxon>Acanthomorphata</taxon>
        <taxon>Eupercaria</taxon>
        <taxon>Perciformes</taxon>
        <taxon>Cottioidei</taxon>
        <taxon>Cottales</taxon>
        <taxon>Liparidae</taxon>
        <taxon>Liparis</taxon>
    </lineage>
</organism>
<dbReference type="AlphaFoldDB" id="A0A4Z2G3J3"/>
<sequence>MQRALQIRVSVTNLFSKWRTVKHSSAERFRMPPPGGHKEINSRGAVSCVRYPVEVVEDVGGVSGSEAGRRHADDGHAVGDLHLLLYLRQVVRLVLPAGSGRHVAELHGAVVQPLGERREPTVTHTSDTVTSW</sequence>
<dbReference type="EMBL" id="SRLO01000726">
    <property type="protein sequence ID" value="TNN47730.1"/>
    <property type="molecule type" value="Genomic_DNA"/>
</dbReference>
<dbReference type="Proteomes" id="UP000314294">
    <property type="component" value="Unassembled WGS sequence"/>
</dbReference>